<accession>A0ABV2JP93</accession>
<dbReference type="InterPro" id="IPR022272">
    <property type="entry name" value="Lipocalin_CS"/>
</dbReference>
<organism evidence="4 5">
    <name type="scientific">Dyella japonica</name>
    <dbReference type="NCBI Taxonomy" id="231455"/>
    <lineage>
        <taxon>Bacteria</taxon>
        <taxon>Pseudomonadati</taxon>
        <taxon>Pseudomonadota</taxon>
        <taxon>Gammaproteobacteria</taxon>
        <taxon>Lysobacterales</taxon>
        <taxon>Rhodanobacteraceae</taxon>
        <taxon>Dyella</taxon>
    </lineage>
</organism>
<evidence type="ECO:0000313" key="4">
    <source>
        <dbReference type="EMBL" id="MET3650645.1"/>
    </source>
</evidence>
<dbReference type="PIRSF" id="PIRSF036893">
    <property type="entry name" value="Lipocalin_ApoD"/>
    <property type="match status" value="1"/>
</dbReference>
<name>A0ABV2JP93_9GAMM</name>
<evidence type="ECO:0000256" key="2">
    <source>
        <dbReference type="PIRNR" id="PIRNR036893"/>
    </source>
</evidence>
<sequence length="175" mass="19813">MRHLLQGLAAAALVALPLFGCAAQAPIAPVSHVDVQRYMGDWYVIAAIPTYFERHAFHAVESYTLRPDGRIQTTFTYRDGALDGKLKTMHATGFVHANSGNAVWGMQFLWPIKAEYIIAWLDPDYRTVIVARNKRDYVWIMARSPMISDQQYDLLVARVAAMGYDTRRLRKVPQG</sequence>
<comment type="subcellular location">
    <subcellularLocation>
        <location evidence="2">Cell outer membrane</location>
    </subcellularLocation>
</comment>
<keyword evidence="5" id="KW-1185">Reference proteome</keyword>
<dbReference type="SUPFAM" id="SSF50814">
    <property type="entry name" value="Lipocalins"/>
    <property type="match status" value="1"/>
</dbReference>
<evidence type="ECO:0000256" key="1">
    <source>
        <dbReference type="ARBA" id="ARBA00006889"/>
    </source>
</evidence>
<evidence type="ECO:0000313" key="5">
    <source>
        <dbReference type="Proteomes" id="UP001549184"/>
    </source>
</evidence>
<keyword evidence="2" id="KW-0732">Signal</keyword>
<keyword evidence="2" id="KW-0446">Lipid-binding</keyword>
<dbReference type="Proteomes" id="UP001549184">
    <property type="component" value="Unassembled WGS sequence"/>
</dbReference>
<dbReference type="InterPro" id="IPR002446">
    <property type="entry name" value="Lipocalin_bac"/>
</dbReference>
<dbReference type="CDD" id="cd19438">
    <property type="entry name" value="lipocalin_Blc-like"/>
    <property type="match status" value="1"/>
</dbReference>
<feature type="domain" description="Lipocalin/cytosolic fatty-acid binding" evidence="3">
    <location>
        <begin position="33"/>
        <end position="174"/>
    </location>
</feature>
<reference evidence="4 5" key="1">
    <citation type="submission" date="2024-06" db="EMBL/GenBank/DDBJ databases">
        <title>Sorghum-associated microbial communities from plants grown in Nebraska, USA.</title>
        <authorList>
            <person name="Schachtman D."/>
        </authorList>
    </citation>
    <scope>NUCLEOTIDE SEQUENCE [LARGE SCALE GENOMIC DNA]</scope>
    <source>
        <strain evidence="4 5">1073</strain>
    </source>
</reference>
<comment type="similarity">
    <text evidence="1 2">Belongs to the calycin superfamily. Lipocalin family.</text>
</comment>
<keyword evidence="2" id="KW-0998">Cell outer membrane</keyword>
<dbReference type="Gene3D" id="2.40.128.20">
    <property type="match status" value="1"/>
</dbReference>
<comment type="subunit">
    <text evidence="2">Homodimer.</text>
</comment>
<dbReference type="PANTHER" id="PTHR10612">
    <property type="entry name" value="APOLIPOPROTEIN D"/>
    <property type="match status" value="1"/>
</dbReference>
<feature type="signal peptide" evidence="2">
    <location>
        <begin position="1"/>
        <end position="22"/>
    </location>
</feature>
<gene>
    <name evidence="4" type="ORF">ABIC75_000347</name>
</gene>
<dbReference type="PANTHER" id="PTHR10612:SF34">
    <property type="entry name" value="APOLIPOPROTEIN D"/>
    <property type="match status" value="1"/>
</dbReference>
<dbReference type="InterPro" id="IPR000566">
    <property type="entry name" value="Lipocln_cytosolic_FA-bd_dom"/>
</dbReference>
<dbReference type="EMBL" id="JBEPMU010000001">
    <property type="protein sequence ID" value="MET3650645.1"/>
    <property type="molecule type" value="Genomic_DNA"/>
</dbReference>
<dbReference type="PRINTS" id="PR01171">
    <property type="entry name" value="BCTLIPOCALIN"/>
</dbReference>
<evidence type="ECO:0000259" key="3">
    <source>
        <dbReference type="Pfam" id="PF08212"/>
    </source>
</evidence>
<dbReference type="InterPro" id="IPR047202">
    <property type="entry name" value="Lipocalin_Blc-like_dom"/>
</dbReference>
<dbReference type="PROSITE" id="PS00213">
    <property type="entry name" value="LIPOCALIN"/>
    <property type="match status" value="1"/>
</dbReference>
<comment type="caution">
    <text evidence="4">The sequence shown here is derived from an EMBL/GenBank/DDBJ whole genome shotgun (WGS) entry which is preliminary data.</text>
</comment>
<keyword evidence="2" id="KW-0472">Membrane</keyword>
<dbReference type="InterPro" id="IPR012674">
    <property type="entry name" value="Calycin"/>
</dbReference>
<feature type="chain" id="PRO_5045016536" description="Outer membrane lipoprotein Blc" evidence="2">
    <location>
        <begin position="23"/>
        <end position="175"/>
    </location>
</feature>
<keyword evidence="2" id="KW-0449">Lipoprotein</keyword>
<comment type="function">
    <text evidence="2">Involved in the storage or transport of lipids necessary for membrane maintenance under stressful conditions. Displays a binding preference for lysophospholipids.</text>
</comment>
<dbReference type="InterPro" id="IPR022271">
    <property type="entry name" value="Lipocalin_ApoD"/>
</dbReference>
<dbReference type="Pfam" id="PF08212">
    <property type="entry name" value="Lipocalin_2"/>
    <property type="match status" value="1"/>
</dbReference>
<protein>
    <recommendedName>
        <fullName evidence="2">Outer membrane lipoprotein Blc</fullName>
    </recommendedName>
</protein>
<proteinExistence type="inferred from homology"/>